<organism evidence="1 2">
    <name type="scientific">Nonomuraea roseola</name>
    <dbReference type="NCBI Taxonomy" id="46179"/>
    <lineage>
        <taxon>Bacteria</taxon>
        <taxon>Bacillati</taxon>
        <taxon>Actinomycetota</taxon>
        <taxon>Actinomycetes</taxon>
        <taxon>Streptosporangiales</taxon>
        <taxon>Streptosporangiaceae</taxon>
        <taxon>Nonomuraea</taxon>
    </lineage>
</organism>
<sequence>MTYAFFDTPAIHEIPGIKEAWVERRRFLLFPVEADHARQAYLSRRPAERVGRTIRGGRPVGHLHEDVRVLAAPATAARLKTVARDEVPQVDGRVVMAAFRKGTPQRNTTRAGWTPRSGVPYRCSADCSGEGLPTRNT</sequence>
<protein>
    <submittedName>
        <fullName evidence="1">Uncharacterized protein</fullName>
    </submittedName>
</protein>
<dbReference type="Proteomes" id="UP001589646">
    <property type="component" value="Unassembled WGS sequence"/>
</dbReference>
<evidence type="ECO:0000313" key="1">
    <source>
        <dbReference type="EMBL" id="MFB9530298.1"/>
    </source>
</evidence>
<reference evidence="1 2" key="1">
    <citation type="submission" date="2024-09" db="EMBL/GenBank/DDBJ databases">
        <authorList>
            <person name="Sun Q."/>
            <person name="Mori K."/>
        </authorList>
    </citation>
    <scope>NUCLEOTIDE SEQUENCE [LARGE SCALE GENOMIC DNA]</scope>
    <source>
        <strain evidence="1 2">JCM 3323</strain>
    </source>
</reference>
<evidence type="ECO:0000313" key="2">
    <source>
        <dbReference type="Proteomes" id="UP001589646"/>
    </source>
</evidence>
<dbReference type="EMBL" id="JBHMCE010000008">
    <property type="protein sequence ID" value="MFB9530298.1"/>
    <property type="molecule type" value="Genomic_DNA"/>
</dbReference>
<comment type="caution">
    <text evidence="1">The sequence shown here is derived from an EMBL/GenBank/DDBJ whole genome shotgun (WGS) entry which is preliminary data.</text>
</comment>
<keyword evidence="2" id="KW-1185">Reference proteome</keyword>
<gene>
    <name evidence="1" type="ORF">ACFFRN_27175</name>
</gene>
<name>A0ABV5Q490_9ACTN</name>
<proteinExistence type="predicted"/>
<dbReference type="RefSeq" id="WP_346124850.1">
    <property type="nucleotide sequence ID" value="NZ_BAAAXC010000015.1"/>
</dbReference>
<accession>A0ABV5Q490</accession>